<reference evidence="1" key="1">
    <citation type="journal article" date="2015" name="Proc. Natl. Acad. Sci. U.S.A.">
        <title>Networks of energetic and metabolic interactions define dynamics in microbial communities.</title>
        <authorList>
            <person name="Embree M."/>
            <person name="Liu J.K."/>
            <person name="Al-Bassam M.M."/>
            <person name="Zengler K."/>
        </authorList>
    </citation>
    <scope>NUCLEOTIDE SEQUENCE</scope>
</reference>
<evidence type="ECO:0000313" key="1">
    <source>
        <dbReference type="EMBL" id="KUG18104.1"/>
    </source>
</evidence>
<dbReference type="EMBL" id="LNQE01001402">
    <property type="protein sequence ID" value="KUG18104.1"/>
    <property type="molecule type" value="Genomic_DNA"/>
</dbReference>
<dbReference type="AlphaFoldDB" id="A0A0W8FB63"/>
<name>A0A0W8FB63_9ZZZZ</name>
<sequence length="169" mass="20076">MVAPEIADVRDRIKTWLVQEDIFKEEVPSESLYYQIAAEYPARSGRHLSIIQPRGHEDMVVIFSRIMLADVHQKAIMHLLPQQKERLMWQIRYDLLFRQSSFEIEPAGEDMRSIRFTREIYYDGLTKDRLMEAIRENFKCELYVVWKFQELFGEGSAAKDSKPPEPMYI</sequence>
<organism evidence="1">
    <name type="scientific">hydrocarbon metagenome</name>
    <dbReference type="NCBI Taxonomy" id="938273"/>
    <lineage>
        <taxon>unclassified sequences</taxon>
        <taxon>metagenomes</taxon>
        <taxon>ecological metagenomes</taxon>
    </lineage>
</organism>
<dbReference type="CDD" id="cd17510">
    <property type="entry name" value="T3SC_YbjN-like_2"/>
    <property type="match status" value="1"/>
</dbReference>
<dbReference type="Gene3D" id="3.30.1460.10">
    <property type="match status" value="1"/>
</dbReference>
<proteinExistence type="predicted"/>
<comment type="caution">
    <text evidence="1">The sequence shown here is derived from an EMBL/GenBank/DDBJ whole genome shotgun (WGS) entry which is preliminary data.</text>
</comment>
<protein>
    <recommendedName>
        <fullName evidence="2">DUF2299 domain-containing protein</fullName>
    </recommendedName>
</protein>
<dbReference type="InterPro" id="IPR018747">
    <property type="entry name" value="DUF2299"/>
</dbReference>
<evidence type="ECO:0008006" key="2">
    <source>
        <dbReference type="Google" id="ProtNLM"/>
    </source>
</evidence>
<accession>A0A0W8FB63</accession>
<gene>
    <name evidence="1" type="ORF">ASZ90_012180</name>
</gene>
<dbReference type="Pfam" id="PF10061">
    <property type="entry name" value="DUF2299"/>
    <property type="match status" value="1"/>
</dbReference>